<evidence type="ECO:0000313" key="2">
    <source>
        <dbReference type="Proteomes" id="UP000001611"/>
    </source>
</evidence>
<dbReference type="KEGG" id="vda:VDAG_10209"/>
<evidence type="ECO:0000313" key="1">
    <source>
        <dbReference type="EMBL" id="EGY20580.1"/>
    </source>
</evidence>
<accession>G2XJ77</accession>
<name>G2XJ77_VERDV</name>
<dbReference type="InParanoid" id="G2XJ77"/>
<reference evidence="2" key="2">
    <citation type="journal article" date="2011" name="PLoS Pathog.">
        <title>Comparative genomics yields insights into niche adaptation of plant vascular wilt pathogens.</title>
        <authorList>
            <person name="Klosterman S.J."/>
            <person name="Subbarao K.V."/>
            <person name="Kang S."/>
            <person name="Veronese P."/>
            <person name="Gold S.E."/>
            <person name="Thomma B.P.H.J."/>
            <person name="Chen Z."/>
            <person name="Henrissat B."/>
            <person name="Lee Y.-H."/>
            <person name="Park J."/>
            <person name="Garcia-Pedrajas M.D."/>
            <person name="Barbara D.J."/>
            <person name="Anchieta A."/>
            <person name="de Jonge R."/>
            <person name="Santhanam P."/>
            <person name="Maruthachalam K."/>
            <person name="Atallah Z."/>
            <person name="Amyotte S.G."/>
            <person name="Paz Z."/>
            <person name="Inderbitzin P."/>
            <person name="Hayes R.J."/>
            <person name="Heiman D.I."/>
            <person name="Young S."/>
            <person name="Zeng Q."/>
            <person name="Engels R."/>
            <person name="Galagan J."/>
            <person name="Cuomo C.A."/>
            <person name="Dobinson K.F."/>
            <person name="Ma L.-J."/>
        </authorList>
    </citation>
    <scope>NUCLEOTIDE SEQUENCE [LARGE SCALE GENOMIC DNA]</scope>
    <source>
        <strain evidence="2">VdLs.17 / ATCC MYA-4575 / FGSC 10137</strain>
    </source>
</reference>
<dbReference type="HOGENOM" id="CLU_2293857_0_0_1"/>
<organism evidence="1 2">
    <name type="scientific">Verticillium dahliae (strain VdLs.17 / ATCC MYA-4575 / FGSC 10137)</name>
    <name type="common">Verticillium wilt</name>
    <dbReference type="NCBI Taxonomy" id="498257"/>
    <lineage>
        <taxon>Eukaryota</taxon>
        <taxon>Fungi</taxon>
        <taxon>Dikarya</taxon>
        <taxon>Ascomycota</taxon>
        <taxon>Pezizomycotina</taxon>
        <taxon>Sordariomycetes</taxon>
        <taxon>Hypocreomycetidae</taxon>
        <taxon>Glomerellales</taxon>
        <taxon>Plectosphaerellaceae</taxon>
        <taxon>Verticillium</taxon>
    </lineage>
</organism>
<dbReference type="AlphaFoldDB" id="G2XJ77"/>
<reference evidence="1 2" key="1">
    <citation type="submission" date="2008-03" db="EMBL/GenBank/DDBJ databases">
        <title>The Genome Sequence of Verticillium dahliae VdLs.17.</title>
        <authorList>
            <consortium name="The Broad Institute Genome Sequencing Platform"/>
            <person name="Ma L.-J.J."/>
            <person name="Klosterman S.J."/>
            <person name="Subbarao K."/>
            <person name="Dobinson K."/>
            <person name="Veronese P."/>
            <person name="Kang S."/>
            <person name="Gold S.E."/>
            <person name="Young S."/>
            <person name="Jaffe D."/>
            <person name="Gnerre S."/>
            <person name="Berlin A."/>
            <person name="Heiman D."/>
            <person name="Hepburn T."/>
            <person name="Sykes S."/>
            <person name="Alvarado L."/>
            <person name="Kodira C.D."/>
            <person name="Lander E."/>
            <person name="Galagan J."/>
            <person name="Nusbaum C."/>
            <person name="Birren B."/>
        </authorList>
    </citation>
    <scope>NUCLEOTIDE SEQUENCE [LARGE SCALE GENOMIC DNA]</scope>
    <source>
        <strain evidence="2">VdLs.17 / ATCC MYA-4575 / FGSC 10137</strain>
    </source>
</reference>
<dbReference type="EMBL" id="DS572727">
    <property type="protein sequence ID" value="EGY20580.1"/>
    <property type="molecule type" value="Genomic_DNA"/>
</dbReference>
<dbReference type="RefSeq" id="XP_009658207.1">
    <property type="nucleotide sequence ID" value="XM_009659912.1"/>
</dbReference>
<keyword evidence="2" id="KW-1185">Reference proteome</keyword>
<dbReference type="Proteomes" id="UP000001611">
    <property type="component" value="Unassembled WGS sequence"/>
</dbReference>
<sequence>MVLRRYLLSFSQRSSEQIGQWQPWPKRRWLAVRDMSLPFVSVFPGYCSVSDGWGHPAAHFTAPYILLLAWLAWVAWGLPESVSVQQTSGAKPDYLSVYKQG</sequence>
<dbReference type="GeneID" id="20711672"/>
<gene>
    <name evidence="1" type="ORF">VDAG_10209</name>
</gene>
<proteinExistence type="predicted"/>
<protein>
    <submittedName>
        <fullName evidence="1">Uncharacterized protein</fullName>
    </submittedName>
</protein>